<dbReference type="PANTHER" id="PTHR37314:SF4">
    <property type="entry name" value="UPF0700 TRANSMEMBRANE PROTEIN YOAK"/>
    <property type="match status" value="1"/>
</dbReference>
<feature type="transmembrane region" description="Helical" evidence="1">
    <location>
        <begin position="182"/>
        <end position="203"/>
    </location>
</feature>
<keyword evidence="1" id="KW-1133">Transmembrane helix</keyword>
<dbReference type="Pfam" id="PF06912">
    <property type="entry name" value="DUF1275"/>
    <property type="match status" value="1"/>
</dbReference>
<keyword evidence="4" id="KW-1185">Reference proteome</keyword>
<organism evidence="3 4">
    <name type="scientific">Chitinophaga rupis</name>
    <dbReference type="NCBI Taxonomy" id="573321"/>
    <lineage>
        <taxon>Bacteria</taxon>
        <taxon>Pseudomonadati</taxon>
        <taxon>Bacteroidota</taxon>
        <taxon>Chitinophagia</taxon>
        <taxon>Chitinophagales</taxon>
        <taxon>Chitinophagaceae</taxon>
        <taxon>Chitinophaga</taxon>
    </lineage>
</organism>
<feature type="signal peptide" evidence="2">
    <location>
        <begin position="1"/>
        <end position="30"/>
    </location>
</feature>
<name>A0A1H8CB03_9BACT</name>
<feature type="chain" id="PRO_5011640005" evidence="2">
    <location>
        <begin position="31"/>
        <end position="255"/>
    </location>
</feature>
<dbReference type="AlphaFoldDB" id="A0A1H8CB03"/>
<dbReference type="STRING" id="573321.SAMN04488505_10759"/>
<evidence type="ECO:0000256" key="1">
    <source>
        <dbReference type="SAM" id="Phobius"/>
    </source>
</evidence>
<keyword evidence="1" id="KW-0812">Transmembrane</keyword>
<dbReference type="PANTHER" id="PTHR37314">
    <property type="entry name" value="SLR0142 PROTEIN"/>
    <property type="match status" value="1"/>
</dbReference>
<dbReference type="InterPro" id="IPR010699">
    <property type="entry name" value="DUF1275"/>
</dbReference>
<dbReference type="EMBL" id="FOBB01000007">
    <property type="protein sequence ID" value="SEM92401.1"/>
    <property type="molecule type" value="Genomic_DNA"/>
</dbReference>
<protein>
    <submittedName>
        <fullName evidence="3">Uncharacterized membrane protein YoaK, UPF0700 family</fullName>
    </submittedName>
</protein>
<sequence length="255" mass="28486">MLRHTGRKRNYKHNLRLAVLLCFTAGMVNAAGLFAFSVLTTNVTGHAALLAHKLATGDLQAAWIIVLWLLLFLTGAFFSSFCIGRVGQNKRFAYTLPIIIEIIILLLVGSFGHTINQSVIKTAYFAGSLLFAMGMQNAFVSTVSGYVVRTTHLTGMFTDLGIDLYALISAPRKNIAVIKRKIILRLVIIFFFLAGGIVGGYAFLSLKYYTFYLPAVILVIAMFYDAFRIRLSKMINRIRIRQRKTVPISGIFIYL</sequence>
<dbReference type="Proteomes" id="UP000198984">
    <property type="component" value="Unassembled WGS sequence"/>
</dbReference>
<feature type="transmembrane region" description="Helical" evidence="1">
    <location>
        <begin position="92"/>
        <end position="111"/>
    </location>
</feature>
<dbReference type="RefSeq" id="WP_089917958.1">
    <property type="nucleotide sequence ID" value="NZ_FOBB01000007.1"/>
</dbReference>
<keyword evidence="2" id="KW-0732">Signal</keyword>
<dbReference type="OrthoDB" id="270162at2"/>
<keyword evidence="1" id="KW-0472">Membrane</keyword>
<reference evidence="3 4" key="1">
    <citation type="submission" date="2016-10" db="EMBL/GenBank/DDBJ databases">
        <authorList>
            <person name="de Groot N.N."/>
        </authorList>
    </citation>
    <scope>NUCLEOTIDE SEQUENCE [LARGE SCALE GENOMIC DNA]</scope>
    <source>
        <strain evidence="3 4">DSM 21039</strain>
    </source>
</reference>
<evidence type="ECO:0000313" key="4">
    <source>
        <dbReference type="Proteomes" id="UP000198984"/>
    </source>
</evidence>
<feature type="transmembrane region" description="Helical" evidence="1">
    <location>
        <begin position="209"/>
        <end position="227"/>
    </location>
</feature>
<proteinExistence type="predicted"/>
<gene>
    <name evidence="3" type="ORF">SAMN04488505_10759</name>
</gene>
<evidence type="ECO:0000256" key="2">
    <source>
        <dbReference type="SAM" id="SignalP"/>
    </source>
</evidence>
<accession>A0A1H8CB03</accession>
<feature type="transmembrane region" description="Helical" evidence="1">
    <location>
        <begin position="61"/>
        <end position="83"/>
    </location>
</feature>
<evidence type="ECO:0000313" key="3">
    <source>
        <dbReference type="EMBL" id="SEM92401.1"/>
    </source>
</evidence>
<feature type="transmembrane region" description="Helical" evidence="1">
    <location>
        <begin position="123"/>
        <end position="148"/>
    </location>
</feature>